<keyword evidence="2" id="KW-0813">Transport</keyword>
<comment type="caution">
    <text evidence="9">The sequence shown here is derived from an EMBL/GenBank/DDBJ whole genome shotgun (WGS) entry which is preliminary data.</text>
</comment>
<feature type="transmembrane region" description="Helical" evidence="8">
    <location>
        <begin position="391"/>
        <end position="410"/>
    </location>
</feature>
<keyword evidence="6" id="KW-0406">Ion transport</keyword>
<feature type="transmembrane region" description="Helical" evidence="8">
    <location>
        <begin position="21"/>
        <end position="41"/>
    </location>
</feature>
<keyword evidence="4 8" id="KW-0812">Transmembrane</keyword>
<evidence type="ECO:0000256" key="8">
    <source>
        <dbReference type="SAM" id="Phobius"/>
    </source>
</evidence>
<dbReference type="Pfam" id="PF02386">
    <property type="entry name" value="TrkH"/>
    <property type="match status" value="1"/>
</dbReference>
<feature type="transmembrane region" description="Helical" evidence="8">
    <location>
        <begin position="417"/>
        <end position="439"/>
    </location>
</feature>
<keyword evidence="5 8" id="KW-1133">Transmembrane helix</keyword>
<keyword evidence="7 8" id="KW-0472">Membrane</keyword>
<comment type="subcellular location">
    <subcellularLocation>
        <location evidence="1">Cell membrane</location>
        <topology evidence="1">Multi-pass membrane protein</topology>
    </subcellularLocation>
</comment>
<gene>
    <name evidence="9" type="ORF">H9736_03055</name>
</gene>
<feature type="transmembrane region" description="Helical" evidence="8">
    <location>
        <begin position="357"/>
        <end position="379"/>
    </location>
</feature>
<evidence type="ECO:0000256" key="4">
    <source>
        <dbReference type="ARBA" id="ARBA00022692"/>
    </source>
</evidence>
<evidence type="ECO:0000256" key="7">
    <source>
        <dbReference type="ARBA" id="ARBA00023136"/>
    </source>
</evidence>
<feature type="transmembrane region" description="Helical" evidence="8">
    <location>
        <begin position="199"/>
        <end position="218"/>
    </location>
</feature>
<feature type="transmembrane region" description="Helical" evidence="8">
    <location>
        <begin position="81"/>
        <end position="105"/>
    </location>
</feature>
<keyword evidence="3" id="KW-1003">Cell membrane</keyword>
<evidence type="ECO:0000313" key="9">
    <source>
        <dbReference type="EMBL" id="HIX65207.1"/>
    </source>
</evidence>
<dbReference type="PANTHER" id="PTHR32024:SF1">
    <property type="entry name" value="KTR SYSTEM POTASSIUM UPTAKE PROTEIN B"/>
    <property type="match status" value="1"/>
</dbReference>
<dbReference type="AlphaFoldDB" id="A0A9D1WQ99"/>
<sequence length="457" mass="48459">MFAFSRAAKRRRLTFYPVRTIALSFAATILIGSLLLMLPISSREGTVTPFLDCLFTATSATCVTGLVVYDTYLHWTGFGQVVIIALIQVGGLGLSTLAAFFNLLIGRKMGLRGMHLAQESVAALGDDIRQLLKTVVATALVVESAGALLLMTVFVPNYGLEGVAIAAFTAISAFCNAGFDLMGRHEAYISLCGYADNPLVLGVVGCLIIVGGIGFLVIHDLLEYRRTKKLLLHTRIVLVATGLLILLGTVAIALPEWNNPATLGPMSPLEKLGNSWFHAVSCRTAGFNSFPLQEMHSSTKLFSILLMFMGAAPGSTGGGIKVTTVTVIFMTVWCVIRGDEDTVILGRRIPKGAVYKSLAVAMLGVLGVGITSGCILATVESQVPVSGIDAVFESVSAFATVGLSVGVTGIANSISRLLLILLMYVGRLGPVSFFLALAARAYENRHQVLPEGKIQIG</sequence>
<dbReference type="EMBL" id="DXES01000061">
    <property type="protein sequence ID" value="HIX65207.1"/>
    <property type="molecule type" value="Genomic_DNA"/>
</dbReference>
<reference evidence="9" key="1">
    <citation type="journal article" date="2021" name="PeerJ">
        <title>Extensive microbial diversity within the chicken gut microbiome revealed by metagenomics and culture.</title>
        <authorList>
            <person name="Gilroy R."/>
            <person name="Ravi A."/>
            <person name="Getino M."/>
            <person name="Pursley I."/>
            <person name="Horton D.L."/>
            <person name="Alikhan N.F."/>
            <person name="Baker D."/>
            <person name="Gharbi K."/>
            <person name="Hall N."/>
            <person name="Watson M."/>
            <person name="Adriaenssens E.M."/>
            <person name="Foster-Nyarko E."/>
            <person name="Jarju S."/>
            <person name="Secka A."/>
            <person name="Antonio M."/>
            <person name="Oren A."/>
            <person name="Chaudhuri R.R."/>
            <person name="La Ragione R."/>
            <person name="Hildebrand F."/>
            <person name="Pallen M.J."/>
        </authorList>
    </citation>
    <scope>NUCLEOTIDE SEQUENCE</scope>
    <source>
        <strain evidence="9">CHK188-5543</strain>
    </source>
</reference>
<evidence type="ECO:0000256" key="5">
    <source>
        <dbReference type="ARBA" id="ARBA00022989"/>
    </source>
</evidence>
<evidence type="ECO:0000313" key="10">
    <source>
        <dbReference type="Proteomes" id="UP000886800"/>
    </source>
</evidence>
<dbReference type="Proteomes" id="UP000886800">
    <property type="component" value="Unassembled WGS sequence"/>
</dbReference>
<evidence type="ECO:0000256" key="6">
    <source>
        <dbReference type="ARBA" id="ARBA00023065"/>
    </source>
</evidence>
<feature type="transmembrane region" description="Helical" evidence="8">
    <location>
        <begin position="135"/>
        <end position="155"/>
    </location>
</feature>
<proteinExistence type="predicted"/>
<dbReference type="GO" id="GO:0005886">
    <property type="term" value="C:plasma membrane"/>
    <property type="evidence" value="ECO:0007669"/>
    <property type="project" value="UniProtKB-SubCell"/>
</dbReference>
<feature type="transmembrane region" description="Helical" evidence="8">
    <location>
        <begin position="47"/>
        <end position="69"/>
    </location>
</feature>
<dbReference type="InterPro" id="IPR003445">
    <property type="entry name" value="Cat_transpt"/>
</dbReference>
<dbReference type="PANTHER" id="PTHR32024">
    <property type="entry name" value="TRK SYSTEM POTASSIUM UPTAKE PROTEIN TRKG-RELATED"/>
    <property type="match status" value="1"/>
</dbReference>
<dbReference type="GO" id="GO:0008324">
    <property type="term" value="F:monoatomic cation transmembrane transporter activity"/>
    <property type="evidence" value="ECO:0007669"/>
    <property type="project" value="InterPro"/>
</dbReference>
<protein>
    <submittedName>
        <fullName evidence="9">Potassium transporter Trk</fullName>
    </submittedName>
</protein>
<organism evidence="9 10">
    <name type="scientific">Candidatus Anaerotruncus excrementipullorum</name>
    <dbReference type="NCBI Taxonomy" id="2838465"/>
    <lineage>
        <taxon>Bacteria</taxon>
        <taxon>Bacillati</taxon>
        <taxon>Bacillota</taxon>
        <taxon>Clostridia</taxon>
        <taxon>Eubacteriales</taxon>
        <taxon>Oscillospiraceae</taxon>
        <taxon>Anaerotruncus</taxon>
    </lineage>
</organism>
<evidence type="ECO:0000256" key="3">
    <source>
        <dbReference type="ARBA" id="ARBA00022475"/>
    </source>
</evidence>
<dbReference type="GO" id="GO:0030001">
    <property type="term" value="P:metal ion transport"/>
    <property type="evidence" value="ECO:0007669"/>
    <property type="project" value="UniProtKB-ARBA"/>
</dbReference>
<accession>A0A9D1WQ99</accession>
<name>A0A9D1WQ99_9FIRM</name>
<reference evidence="9" key="2">
    <citation type="submission" date="2021-04" db="EMBL/GenBank/DDBJ databases">
        <authorList>
            <person name="Gilroy R."/>
        </authorList>
    </citation>
    <scope>NUCLEOTIDE SEQUENCE</scope>
    <source>
        <strain evidence="9">CHK188-5543</strain>
    </source>
</reference>
<feature type="transmembrane region" description="Helical" evidence="8">
    <location>
        <begin position="304"/>
        <end position="336"/>
    </location>
</feature>
<evidence type="ECO:0000256" key="2">
    <source>
        <dbReference type="ARBA" id="ARBA00022448"/>
    </source>
</evidence>
<feature type="transmembrane region" description="Helical" evidence="8">
    <location>
        <begin position="230"/>
        <end position="254"/>
    </location>
</feature>
<feature type="transmembrane region" description="Helical" evidence="8">
    <location>
        <begin position="162"/>
        <end position="179"/>
    </location>
</feature>
<evidence type="ECO:0000256" key="1">
    <source>
        <dbReference type="ARBA" id="ARBA00004651"/>
    </source>
</evidence>